<reference evidence="4" key="1">
    <citation type="submission" date="2016-10" db="EMBL/GenBank/DDBJ databases">
        <authorList>
            <person name="Varghese N."/>
            <person name="Submissions S."/>
        </authorList>
    </citation>
    <scope>NUCLEOTIDE SEQUENCE [LARGE SCALE GENOMIC DNA]</scope>
    <source>
        <strain evidence="4">JCM 10271</strain>
    </source>
</reference>
<evidence type="ECO:0000313" key="3">
    <source>
        <dbReference type="EMBL" id="SFQ45771.1"/>
    </source>
</evidence>
<dbReference type="Proteomes" id="UP000243106">
    <property type="component" value="Unassembled WGS sequence"/>
</dbReference>
<feature type="region of interest" description="Disordered" evidence="1">
    <location>
        <begin position="315"/>
        <end position="337"/>
    </location>
</feature>
<dbReference type="PANTHER" id="PTHR33840:SF1">
    <property type="entry name" value="TLE1 PHOSPHOLIPASE DOMAIN-CONTAINING PROTEIN"/>
    <property type="match status" value="1"/>
</dbReference>
<organism evidence="3 4">
    <name type="scientific">Roseivivax halotolerans</name>
    <dbReference type="NCBI Taxonomy" id="93684"/>
    <lineage>
        <taxon>Bacteria</taxon>
        <taxon>Pseudomonadati</taxon>
        <taxon>Pseudomonadota</taxon>
        <taxon>Alphaproteobacteria</taxon>
        <taxon>Rhodobacterales</taxon>
        <taxon>Roseobacteraceae</taxon>
        <taxon>Roseivivax</taxon>
    </lineage>
</organism>
<dbReference type="Pfam" id="PF09994">
    <property type="entry name" value="T6SS_Tle1-like_cat"/>
    <property type="match status" value="1"/>
</dbReference>
<feature type="compositionally biased region" description="Basic and acidic residues" evidence="1">
    <location>
        <begin position="327"/>
        <end position="336"/>
    </location>
</feature>
<proteinExistence type="predicted"/>
<dbReference type="EMBL" id="FOXV01000006">
    <property type="protein sequence ID" value="SFQ45771.1"/>
    <property type="molecule type" value="Genomic_DNA"/>
</dbReference>
<sequence>MPRNIVILLDGTSNEIEKSKHTNILRLYECLLKRDDQIVYYDPGVGTIGDETAWLRVWRKAQEIWGMATGWGLDTNVKEAYRFLVETYEKGEGGADRDRIYILGFSRGAYSARVLAGFIHAFGIMERRNLNLLDYAYRAYKRIGEDGDDDAFAEIRLFEKFLDPDRPPIRFLGLFDTVASVIEWGRIAPRLKSHAFTKTNPSVESVRHAVAIDERRTMFRAKLWPEGGLFKRHRFMKDEDAAPQDAREVWFTGVHGDVGGGYPEAESGLAKLPLLWMILEAQRQGAGFWTQSVNRIACGDGEGYVPPDPLGKTHNSMTPGWKPLEILPRRQPEGSRRPSLGGWYLPLCDPRTIPDNARIHAAVIARAEARGRWPKALPSTYRVEETDGA</sequence>
<dbReference type="GO" id="GO:0016787">
    <property type="term" value="F:hydrolase activity"/>
    <property type="evidence" value="ECO:0007669"/>
    <property type="project" value="UniProtKB-KW"/>
</dbReference>
<dbReference type="AlphaFoldDB" id="A0A1I5YNC6"/>
<dbReference type="InterPro" id="IPR018712">
    <property type="entry name" value="Tle1-like_cat"/>
</dbReference>
<protein>
    <submittedName>
        <fullName evidence="3">Uncharacterized alpha/beta hydrolase domain</fullName>
    </submittedName>
</protein>
<keyword evidence="3" id="KW-0378">Hydrolase</keyword>
<dbReference type="PANTHER" id="PTHR33840">
    <property type="match status" value="1"/>
</dbReference>
<dbReference type="SUPFAM" id="SSF53474">
    <property type="entry name" value="alpha/beta-Hydrolases"/>
    <property type="match status" value="1"/>
</dbReference>
<keyword evidence="4" id="KW-1185">Reference proteome</keyword>
<dbReference type="InterPro" id="IPR029058">
    <property type="entry name" value="AB_hydrolase_fold"/>
</dbReference>
<evidence type="ECO:0000259" key="2">
    <source>
        <dbReference type="Pfam" id="PF09994"/>
    </source>
</evidence>
<evidence type="ECO:0000256" key="1">
    <source>
        <dbReference type="SAM" id="MobiDB-lite"/>
    </source>
</evidence>
<evidence type="ECO:0000313" key="4">
    <source>
        <dbReference type="Proteomes" id="UP000243106"/>
    </source>
</evidence>
<dbReference type="RefSeq" id="WP_093011436.1">
    <property type="nucleotide sequence ID" value="NZ_FOXV01000006.1"/>
</dbReference>
<feature type="domain" description="T6SS Phospholipase effector Tle1-like catalytic" evidence="2">
    <location>
        <begin position="3"/>
        <end position="279"/>
    </location>
</feature>
<dbReference type="STRING" id="93684.SAMN05421853_106117"/>
<gene>
    <name evidence="3" type="ORF">SAMN05421853_106117</name>
</gene>
<name>A0A1I5YNC6_9RHOB</name>
<accession>A0A1I5YNC6</accession>